<dbReference type="CDD" id="cd05685">
    <property type="entry name" value="S1_Tex"/>
    <property type="match status" value="1"/>
</dbReference>
<accession>A0A162FVQ5</accession>
<dbReference type="InterPro" id="IPR037027">
    <property type="entry name" value="YqgF/RNaseH-like_dom_sf"/>
</dbReference>
<dbReference type="SUPFAM" id="SSF50249">
    <property type="entry name" value="Nucleic acid-binding proteins"/>
    <property type="match status" value="1"/>
</dbReference>
<dbReference type="InterPro" id="IPR010994">
    <property type="entry name" value="RuvA_2-like"/>
</dbReference>
<organism evidence="4 5">
    <name type="scientific">Bdellovibrio bacteriovorus</name>
    <dbReference type="NCBI Taxonomy" id="959"/>
    <lineage>
        <taxon>Bacteria</taxon>
        <taxon>Pseudomonadati</taxon>
        <taxon>Bdellovibrionota</taxon>
        <taxon>Bdellovibrionia</taxon>
        <taxon>Bdellovibrionales</taxon>
        <taxon>Pseudobdellovibrionaceae</taxon>
        <taxon>Bdellovibrio</taxon>
    </lineage>
</organism>
<dbReference type="AlphaFoldDB" id="A0A162FVQ5"/>
<dbReference type="FunFam" id="2.40.50.140:FF:000051">
    <property type="entry name" value="RNA-binding transcriptional accessory protein"/>
    <property type="match status" value="1"/>
</dbReference>
<dbReference type="InterPro" id="IPR018974">
    <property type="entry name" value="Tex-like_N"/>
</dbReference>
<dbReference type="Gene3D" id="1.10.10.650">
    <property type="entry name" value="RuvA domain 2-like"/>
    <property type="match status" value="1"/>
</dbReference>
<evidence type="ECO:0000256" key="2">
    <source>
        <dbReference type="SAM" id="MobiDB-lite"/>
    </source>
</evidence>
<proteinExistence type="predicted"/>
<feature type="domain" description="S1 motif" evidence="3">
    <location>
        <begin position="649"/>
        <end position="718"/>
    </location>
</feature>
<dbReference type="Pfam" id="PF22706">
    <property type="entry name" value="Tex_central_region"/>
    <property type="match status" value="1"/>
</dbReference>
<comment type="caution">
    <text evidence="4">The sequence shown here is derived from an EMBL/GenBank/DDBJ whole genome shotgun (WGS) entry which is preliminary data.</text>
</comment>
<dbReference type="SUPFAM" id="SSF47781">
    <property type="entry name" value="RuvA domain 2-like"/>
    <property type="match status" value="2"/>
</dbReference>
<dbReference type="SMART" id="SM00732">
    <property type="entry name" value="YqgFc"/>
    <property type="match status" value="1"/>
</dbReference>
<dbReference type="InterPro" id="IPR041692">
    <property type="entry name" value="HHH_9"/>
</dbReference>
<dbReference type="OrthoDB" id="5287229at2"/>
<dbReference type="InterPro" id="IPR050437">
    <property type="entry name" value="Ribos_protein_bS1-like"/>
</dbReference>
<dbReference type="Pfam" id="PF00575">
    <property type="entry name" value="S1"/>
    <property type="match status" value="1"/>
</dbReference>
<dbReference type="SUPFAM" id="SSF158832">
    <property type="entry name" value="Tex N-terminal region-like"/>
    <property type="match status" value="1"/>
</dbReference>
<dbReference type="GO" id="GO:0005829">
    <property type="term" value="C:cytosol"/>
    <property type="evidence" value="ECO:0007669"/>
    <property type="project" value="TreeGrafter"/>
</dbReference>
<dbReference type="GO" id="GO:0006139">
    <property type="term" value="P:nucleobase-containing compound metabolic process"/>
    <property type="evidence" value="ECO:0007669"/>
    <property type="project" value="InterPro"/>
</dbReference>
<dbReference type="InterPro" id="IPR055179">
    <property type="entry name" value="Tex-like_central_region"/>
</dbReference>
<dbReference type="Gene3D" id="1.10.3500.10">
    <property type="entry name" value="Tex N-terminal region-like"/>
    <property type="match status" value="1"/>
</dbReference>
<dbReference type="InterPro" id="IPR044146">
    <property type="entry name" value="S1_Tex"/>
</dbReference>
<dbReference type="Gene3D" id="3.30.420.140">
    <property type="entry name" value="YqgF/RNase H-like domain"/>
    <property type="match status" value="1"/>
</dbReference>
<dbReference type="PROSITE" id="PS50889">
    <property type="entry name" value="S4"/>
    <property type="match status" value="1"/>
</dbReference>
<dbReference type="PANTHER" id="PTHR10724:SF10">
    <property type="entry name" value="S1 RNA-BINDING DOMAIN-CONTAINING PROTEIN 1"/>
    <property type="match status" value="1"/>
</dbReference>
<dbReference type="InterPro" id="IPR023319">
    <property type="entry name" value="Tex-like_HTH_dom_sf"/>
</dbReference>
<dbReference type="InterPro" id="IPR023323">
    <property type="entry name" value="Tex-like_dom_sf"/>
</dbReference>
<feature type="compositionally biased region" description="Gly residues" evidence="2">
    <location>
        <begin position="742"/>
        <end position="753"/>
    </location>
</feature>
<feature type="region of interest" description="Disordered" evidence="2">
    <location>
        <begin position="715"/>
        <end position="784"/>
    </location>
</feature>
<dbReference type="Proteomes" id="UP000075799">
    <property type="component" value="Unassembled WGS sequence"/>
</dbReference>
<dbReference type="GO" id="GO:0006412">
    <property type="term" value="P:translation"/>
    <property type="evidence" value="ECO:0007669"/>
    <property type="project" value="TreeGrafter"/>
</dbReference>
<dbReference type="Pfam" id="PF16921">
    <property type="entry name" value="Tex_YqgF"/>
    <property type="match status" value="1"/>
</dbReference>
<name>A0A162FVQ5_BDEBC</name>
<dbReference type="InterPro" id="IPR006641">
    <property type="entry name" value="YqgF/RNaseH-like_dom"/>
</dbReference>
<dbReference type="GO" id="GO:0003729">
    <property type="term" value="F:mRNA binding"/>
    <property type="evidence" value="ECO:0007669"/>
    <property type="project" value="TreeGrafter"/>
</dbReference>
<evidence type="ECO:0000256" key="1">
    <source>
        <dbReference type="PROSITE-ProRule" id="PRU00182"/>
    </source>
</evidence>
<evidence type="ECO:0000313" key="5">
    <source>
        <dbReference type="Proteomes" id="UP000075799"/>
    </source>
</evidence>
<dbReference type="SMART" id="SM00316">
    <property type="entry name" value="S1"/>
    <property type="match status" value="1"/>
</dbReference>
<dbReference type="Gene3D" id="1.10.150.310">
    <property type="entry name" value="Tex RuvX-like domain-like"/>
    <property type="match status" value="1"/>
</dbReference>
<dbReference type="EMBL" id="LUKD01000008">
    <property type="protein sequence ID" value="KYG62571.1"/>
    <property type="molecule type" value="Genomic_DNA"/>
</dbReference>
<dbReference type="PROSITE" id="PS50126">
    <property type="entry name" value="S1"/>
    <property type="match status" value="1"/>
</dbReference>
<sequence>MDQALQSYLARIVPTVPAKSAQAVIELAAEGATVPFIARYRKEKTGNLDEVQIRAVIEGHETYNEIVKRKAFLIKEIGEQNNLTAEIQKRIELSWDLGELEEIYKPFKKKKKTKATIAREAGLEPLANWIWEMGHGLIKDDQTMEMKAKNFLNPAAKIQTYEEALKGAQDIIVEKIANDADLRAMVAKNYNEKGRIVSKAAKGFKPNSKYDMYKEFEEPVKNLMDAKNNHRYLAMRRGWQEEELSVDVKGDDEDILKSYEKFATSTPDNAIGDYLKQCARLALNVYVLPSVVNEVHRVLKEKADTDAINVFAENVRKLLLASPYGPKCVLGVDPGLRTGCKVALIDKSGAFISHTVLYTLGDDADRKAKALFGDVLKQIQIEAIAVGNGTAGRETESFLRKVLKDLGKNIPVVMVSESGASVYSASEAAREEFPDLDVTVKGAISIARRLQDPLAELVKVDPKSIGVGQYQHDVSQSQLKKSLEAVVESCVNAVGVDVNTASAALLSHVAGIGPALAKGIVEARKKTLFTDRSELLKVPKFSAKVFEQAAGFLRIPSGKQVLDSTGIHPERYQAVTDMAKDLGVSLSEIIGEGAKKLLAQRTKWAQLVGEFTFDDIVKELEKPGRDPRDPFKVFQFRDDIMEVKDLQEGMICPGIVTNVTNFGAFVDIGVHQDGLVHISALSHKFVDDPRKVVNPGDHVTVKVLKVDQVKNQISLTMKMDDAPEASAPRGERRPDQRAGGPRPAGGGRPQGGGRDQRPSGPPPKPANPFNNPFAALMNVPTNKK</sequence>
<keyword evidence="1" id="KW-0694">RNA-binding</keyword>
<dbReference type="GO" id="GO:0003735">
    <property type="term" value="F:structural constituent of ribosome"/>
    <property type="evidence" value="ECO:0007669"/>
    <property type="project" value="TreeGrafter"/>
</dbReference>
<dbReference type="Pfam" id="PF12836">
    <property type="entry name" value="HHH_3"/>
    <property type="match status" value="1"/>
</dbReference>
<dbReference type="Pfam" id="PF09371">
    <property type="entry name" value="Tex_N"/>
    <property type="match status" value="1"/>
</dbReference>
<gene>
    <name evidence="4" type="ORF">AZI87_14815</name>
</gene>
<dbReference type="PANTHER" id="PTHR10724">
    <property type="entry name" value="30S RIBOSOMAL PROTEIN S1"/>
    <property type="match status" value="1"/>
</dbReference>
<dbReference type="InterPro" id="IPR003029">
    <property type="entry name" value="S1_domain"/>
</dbReference>
<evidence type="ECO:0000313" key="4">
    <source>
        <dbReference type="EMBL" id="KYG62571.1"/>
    </source>
</evidence>
<dbReference type="FunFam" id="1.10.10.650:FF:000001">
    <property type="entry name" value="S1 RNA-binding domain 1"/>
    <property type="match status" value="1"/>
</dbReference>
<dbReference type="SUPFAM" id="SSF53098">
    <property type="entry name" value="Ribonuclease H-like"/>
    <property type="match status" value="1"/>
</dbReference>
<dbReference type="RefSeq" id="WP_063208729.1">
    <property type="nucleotide sequence ID" value="NZ_LUKD01000008.1"/>
</dbReference>
<evidence type="ECO:0000259" key="3">
    <source>
        <dbReference type="PROSITE" id="PS50126"/>
    </source>
</evidence>
<dbReference type="InterPro" id="IPR032639">
    <property type="entry name" value="Tex_YqgF"/>
</dbReference>
<protein>
    <recommendedName>
        <fullName evidence="3">S1 motif domain-containing protein</fullName>
    </recommendedName>
</protein>
<reference evidence="4 5" key="1">
    <citation type="submission" date="2016-03" db="EMBL/GenBank/DDBJ databases">
        <authorList>
            <person name="Ploux O."/>
        </authorList>
    </citation>
    <scope>NUCLEOTIDE SEQUENCE [LARGE SCALE GENOMIC DNA]</scope>
    <source>
        <strain evidence="4 5">EC13</strain>
    </source>
</reference>
<dbReference type="InterPro" id="IPR012340">
    <property type="entry name" value="NA-bd_OB-fold"/>
</dbReference>
<dbReference type="Pfam" id="PF17674">
    <property type="entry name" value="HHH_9"/>
    <property type="match status" value="1"/>
</dbReference>
<dbReference type="FunFam" id="3.30.420.140:FF:000001">
    <property type="entry name" value="RNA-binding transcriptional accessory protein"/>
    <property type="match status" value="1"/>
</dbReference>
<dbReference type="InterPro" id="IPR012337">
    <property type="entry name" value="RNaseH-like_sf"/>
</dbReference>
<dbReference type="Gene3D" id="2.40.50.140">
    <property type="entry name" value="Nucleic acid-binding proteins"/>
    <property type="match status" value="1"/>
</dbReference>